<evidence type="ECO:0000259" key="9">
    <source>
        <dbReference type="PROSITE" id="PS50263"/>
    </source>
</evidence>
<dbReference type="InterPro" id="IPR004563">
    <property type="entry name" value="Apolipo_AcylTrfase"/>
</dbReference>
<dbReference type="PROSITE" id="PS50263">
    <property type="entry name" value="CN_HYDROLASE"/>
    <property type="match status" value="1"/>
</dbReference>
<dbReference type="CDD" id="cd07571">
    <property type="entry name" value="ALP_N-acyl_transferase"/>
    <property type="match status" value="1"/>
</dbReference>
<organism evidence="10">
    <name type="scientific">hydrothermal vent metagenome</name>
    <dbReference type="NCBI Taxonomy" id="652676"/>
    <lineage>
        <taxon>unclassified sequences</taxon>
        <taxon>metagenomes</taxon>
        <taxon>ecological metagenomes</taxon>
    </lineage>
</organism>
<name>A0A3B0T4M9_9ZZZZ</name>
<dbReference type="Pfam" id="PF00795">
    <property type="entry name" value="CN_hydrolase"/>
    <property type="match status" value="1"/>
</dbReference>
<sequence>NKRIYERHMELTRSIPAGAVDFVVWPENSTGTPYDPGSNPAVEAEIIDQAQRLDAYILISGTRLVGDSEFLNVNVLYSPQGVKVGEYLKRHPVPFGEFVPMRSLLNFVPQLDQVPRDMVRGTDPVVFPTEFGELGSVISFEGSFARSVRSSARAGADLMVVTTNTSSFGVSAASDQAIGMVRVNAAAIGLDTVYASITGKSTFIKADGSVGNRTGILQETVTYGNVQFNDGTETIWVRFGDWLAFLAMAGLVVGLAVPGPKGEDTVGAPSREKGSGLARST</sequence>
<keyword evidence="2" id="KW-1003">Cell membrane</keyword>
<evidence type="ECO:0000256" key="3">
    <source>
        <dbReference type="ARBA" id="ARBA00022679"/>
    </source>
</evidence>
<dbReference type="GO" id="GO:0042158">
    <property type="term" value="P:lipoprotein biosynthetic process"/>
    <property type="evidence" value="ECO:0007669"/>
    <property type="project" value="InterPro"/>
</dbReference>
<protein>
    <recommendedName>
        <fullName evidence="9">CN hydrolase domain-containing protein</fullName>
    </recommendedName>
</protein>
<keyword evidence="5" id="KW-1133">Transmembrane helix</keyword>
<keyword evidence="4" id="KW-0812">Transmembrane</keyword>
<feature type="domain" description="CN hydrolase" evidence="9">
    <location>
        <begin position="1"/>
        <end position="228"/>
    </location>
</feature>
<dbReference type="GO" id="GO:0005886">
    <property type="term" value="C:plasma membrane"/>
    <property type="evidence" value="ECO:0007669"/>
    <property type="project" value="UniProtKB-SubCell"/>
</dbReference>
<gene>
    <name evidence="10" type="ORF">MNBD_ACTINO01-1281</name>
</gene>
<feature type="non-terminal residue" evidence="10">
    <location>
        <position position="1"/>
    </location>
</feature>
<evidence type="ECO:0000256" key="7">
    <source>
        <dbReference type="ARBA" id="ARBA00023315"/>
    </source>
</evidence>
<dbReference type="Gene3D" id="3.60.110.10">
    <property type="entry name" value="Carbon-nitrogen hydrolase"/>
    <property type="match status" value="1"/>
</dbReference>
<dbReference type="EMBL" id="UOEI01000594">
    <property type="protein sequence ID" value="VAW08307.1"/>
    <property type="molecule type" value="Genomic_DNA"/>
</dbReference>
<dbReference type="PANTHER" id="PTHR38686:SF1">
    <property type="entry name" value="APOLIPOPROTEIN N-ACYLTRANSFERASE"/>
    <property type="match status" value="1"/>
</dbReference>
<dbReference type="InterPro" id="IPR003010">
    <property type="entry name" value="C-N_Hydrolase"/>
</dbReference>
<evidence type="ECO:0000313" key="10">
    <source>
        <dbReference type="EMBL" id="VAW08307.1"/>
    </source>
</evidence>
<dbReference type="SUPFAM" id="SSF56317">
    <property type="entry name" value="Carbon-nitrogen hydrolase"/>
    <property type="match status" value="1"/>
</dbReference>
<dbReference type="AlphaFoldDB" id="A0A3B0T4M9"/>
<evidence type="ECO:0000256" key="5">
    <source>
        <dbReference type="ARBA" id="ARBA00022989"/>
    </source>
</evidence>
<keyword evidence="7" id="KW-0012">Acyltransferase</keyword>
<evidence type="ECO:0000256" key="4">
    <source>
        <dbReference type="ARBA" id="ARBA00022692"/>
    </source>
</evidence>
<accession>A0A3B0T4M9</accession>
<feature type="region of interest" description="Disordered" evidence="8">
    <location>
        <begin position="262"/>
        <end position="281"/>
    </location>
</feature>
<comment type="subcellular location">
    <subcellularLocation>
        <location evidence="1">Cell membrane</location>
        <topology evidence="1">Multi-pass membrane protein</topology>
    </subcellularLocation>
</comment>
<evidence type="ECO:0000256" key="1">
    <source>
        <dbReference type="ARBA" id="ARBA00004651"/>
    </source>
</evidence>
<dbReference type="GO" id="GO:0016410">
    <property type="term" value="F:N-acyltransferase activity"/>
    <property type="evidence" value="ECO:0007669"/>
    <property type="project" value="InterPro"/>
</dbReference>
<evidence type="ECO:0000256" key="6">
    <source>
        <dbReference type="ARBA" id="ARBA00023136"/>
    </source>
</evidence>
<keyword evidence="6" id="KW-0472">Membrane</keyword>
<keyword evidence="3" id="KW-0808">Transferase</keyword>
<reference evidence="10" key="1">
    <citation type="submission" date="2018-06" db="EMBL/GenBank/DDBJ databases">
        <authorList>
            <person name="Zhirakovskaya E."/>
        </authorList>
    </citation>
    <scope>NUCLEOTIDE SEQUENCE</scope>
</reference>
<dbReference type="InterPro" id="IPR036526">
    <property type="entry name" value="C-N_Hydrolase_sf"/>
</dbReference>
<dbReference type="PANTHER" id="PTHR38686">
    <property type="entry name" value="APOLIPOPROTEIN N-ACYLTRANSFERASE"/>
    <property type="match status" value="1"/>
</dbReference>
<evidence type="ECO:0000256" key="2">
    <source>
        <dbReference type="ARBA" id="ARBA00022475"/>
    </source>
</evidence>
<evidence type="ECO:0000256" key="8">
    <source>
        <dbReference type="SAM" id="MobiDB-lite"/>
    </source>
</evidence>
<proteinExistence type="predicted"/>